<dbReference type="EC" id="2.5.1.141" evidence="8"/>
<keyword evidence="6 8" id="KW-0472">Membrane</keyword>
<comment type="pathway">
    <text evidence="8">Porphyrin-containing compound metabolism; heme O biosynthesis; heme O from protoheme: step 1/1.</text>
</comment>
<dbReference type="InterPro" id="IPR000537">
    <property type="entry name" value="UbiA_prenyltransferase"/>
</dbReference>
<comment type="caution">
    <text evidence="9">The sequence shown here is derived from an EMBL/GenBank/DDBJ whole genome shotgun (WGS) entry which is preliminary data.</text>
</comment>
<comment type="catalytic activity">
    <reaction evidence="7 8">
        <text>heme b + (2E,6E)-farnesyl diphosphate + H2O = Fe(II)-heme o + diphosphate</text>
        <dbReference type="Rhea" id="RHEA:28070"/>
        <dbReference type="ChEBI" id="CHEBI:15377"/>
        <dbReference type="ChEBI" id="CHEBI:33019"/>
        <dbReference type="ChEBI" id="CHEBI:60344"/>
        <dbReference type="ChEBI" id="CHEBI:60530"/>
        <dbReference type="ChEBI" id="CHEBI:175763"/>
        <dbReference type="EC" id="2.5.1.141"/>
    </reaction>
</comment>
<feature type="transmembrane region" description="Helical" evidence="8">
    <location>
        <begin position="28"/>
        <end position="47"/>
    </location>
</feature>
<protein>
    <recommendedName>
        <fullName evidence="8">Protoheme IX farnesyltransferase</fullName>
        <ecNumber evidence="8">2.5.1.141</ecNumber>
    </recommendedName>
    <alternativeName>
        <fullName evidence="8">Heme B farnesyltransferase</fullName>
    </alternativeName>
    <alternativeName>
        <fullName evidence="8">Heme O synthase</fullName>
    </alternativeName>
</protein>
<proteinExistence type="inferred from homology"/>
<dbReference type="NCBIfam" id="TIGR01473">
    <property type="entry name" value="cyoE_ctaB"/>
    <property type="match status" value="1"/>
</dbReference>
<dbReference type="HAMAP" id="MF_00154">
    <property type="entry name" value="CyoE_CtaB"/>
    <property type="match status" value="1"/>
</dbReference>
<evidence type="ECO:0000256" key="3">
    <source>
        <dbReference type="ARBA" id="ARBA00022692"/>
    </source>
</evidence>
<dbReference type="InterPro" id="IPR030470">
    <property type="entry name" value="UbiA_prenylTrfase_CS"/>
</dbReference>
<dbReference type="GO" id="GO:0005886">
    <property type="term" value="C:plasma membrane"/>
    <property type="evidence" value="ECO:0007669"/>
    <property type="project" value="UniProtKB-SubCell"/>
</dbReference>
<keyword evidence="4 8" id="KW-1133">Transmembrane helix</keyword>
<name>A0A2R6Y4C5_9BACL</name>
<evidence type="ECO:0000256" key="5">
    <source>
        <dbReference type="ARBA" id="ARBA00023133"/>
    </source>
</evidence>
<gene>
    <name evidence="8" type="primary">ctaB</name>
    <name evidence="9" type="ORF">BSOLF_1402</name>
</gene>
<feature type="transmembrane region" description="Helical" evidence="8">
    <location>
        <begin position="256"/>
        <end position="277"/>
    </location>
</feature>
<keyword evidence="8" id="KW-1003">Cell membrane</keyword>
<dbReference type="Gene3D" id="1.10.357.140">
    <property type="entry name" value="UbiA prenyltransferase"/>
    <property type="match status" value="1"/>
</dbReference>
<keyword evidence="2 8" id="KW-0808">Transferase</keyword>
<organism evidence="9 10">
    <name type="scientific">Candidatus Carbonibacillus altaicus</name>
    <dbReference type="NCBI Taxonomy" id="2163959"/>
    <lineage>
        <taxon>Bacteria</taxon>
        <taxon>Bacillati</taxon>
        <taxon>Bacillota</taxon>
        <taxon>Bacilli</taxon>
        <taxon>Bacillales</taxon>
        <taxon>Candidatus Carbonibacillus</taxon>
    </lineage>
</organism>
<feature type="transmembrane region" description="Helical" evidence="8">
    <location>
        <begin position="232"/>
        <end position="250"/>
    </location>
</feature>
<dbReference type="InterPro" id="IPR044878">
    <property type="entry name" value="UbiA_sf"/>
</dbReference>
<dbReference type="InterPro" id="IPR006369">
    <property type="entry name" value="Protohaem_IX_farnesylTrfase"/>
</dbReference>
<evidence type="ECO:0000256" key="1">
    <source>
        <dbReference type="ARBA" id="ARBA00004141"/>
    </source>
</evidence>
<feature type="transmembrane region" description="Helical" evidence="8">
    <location>
        <begin position="183"/>
        <end position="205"/>
    </location>
</feature>
<keyword evidence="3 8" id="KW-0812">Transmembrane</keyword>
<evidence type="ECO:0000256" key="4">
    <source>
        <dbReference type="ARBA" id="ARBA00022989"/>
    </source>
</evidence>
<evidence type="ECO:0000256" key="2">
    <source>
        <dbReference type="ARBA" id="ARBA00022679"/>
    </source>
</evidence>
<keyword evidence="5 8" id="KW-0350">Heme biosynthesis</keyword>
<dbReference type="PANTHER" id="PTHR43448:SF2">
    <property type="entry name" value="PROTOHEME IX FARNESYLTRANSFERASE, MITOCHONDRIAL"/>
    <property type="match status" value="1"/>
</dbReference>
<dbReference type="PANTHER" id="PTHR43448">
    <property type="entry name" value="PROTOHEME IX FARNESYLTRANSFERASE, MITOCHONDRIAL"/>
    <property type="match status" value="1"/>
</dbReference>
<evidence type="ECO:0000256" key="8">
    <source>
        <dbReference type="HAMAP-Rule" id="MF_00154"/>
    </source>
</evidence>
<comment type="subcellular location">
    <subcellularLocation>
        <location evidence="8">Cell membrane</location>
        <topology evidence="8">Multi-pass membrane protein</topology>
    </subcellularLocation>
    <subcellularLocation>
        <location evidence="1">Membrane</location>
        <topology evidence="1">Multi-pass membrane protein</topology>
    </subcellularLocation>
</comment>
<comment type="similarity">
    <text evidence="8">Belongs to the UbiA prenyltransferase family. Protoheme IX farnesyltransferase subfamily.</text>
</comment>
<evidence type="ECO:0000313" key="10">
    <source>
        <dbReference type="Proteomes" id="UP000244338"/>
    </source>
</evidence>
<dbReference type="CDD" id="cd13957">
    <property type="entry name" value="PT_UbiA_Cox10"/>
    <property type="match status" value="1"/>
</dbReference>
<dbReference type="UniPathway" id="UPA00834">
    <property type="reaction ID" value="UER00712"/>
</dbReference>
<sequence>MNTVRAQSLTYQGHQIFKVRSARDLYTLMKPGIVYSNTLGALAGLFLAQGSGSFNPRSFLLYLVTLAGIALVVAGSTTLNNVIDQDIDRHMQRTKNRPVHQGFVTPVFATVYGLVLTVLGLVLLYVFAHPLAAQVAFFGSIGYVILYSLWTKRKTTFNTIVGSIAGAMPTVAGYVAYSQRFDLTAWILFLILFLWQPAHFLAIAIRREEDYARAGVPMLPVLYGVGIAKRQMVIYTLALFPVTLMLYMIGVTGPMYAIGVTILGGAYIVLALIGLGWQGEKEKRWVKWMFMYSIIYLTLFYLLIIVGAFVN</sequence>
<dbReference type="PROSITE" id="PS00943">
    <property type="entry name" value="UBIA"/>
    <property type="match status" value="1"/>
</dbReference>
<dbReference type="GO" id="GO:0008495">
    <property type="term" value="F:protoheme IX farnesyltransferase activity"/>
    <property type="evidence" value="ECO:0007669"/>
    <property type="project" value="UniProtKB-UniRule"/>
</dbReference>
<feature type="transmembrane region" description="Helical" evidence="8">
    <location>
        <begin position="157"/>
        <end position="177"/>
    </location>
</feature>
<dbReference type="Proteomes" id="UP000244338">
    <property type="component" value="Unassembled WGS sequence"/>
</dbReference>
<dbReference type="Pfam" id="PF01040">
    <property type="entry name" value="UbiA"/>
    <property type="match status" value="1"/>
</dbReference>
<evidence type="ECO:0000256" key="6">
    <source>
        <dbReference type="ARBA" id="ARBA00023136"/>
    </source>
</evidence>
<comment type="miscellaneous">
    <text evidence="8">Carbon 2 of the heme B porphyrin ring is defined according to the Fischer nomenclature.</text>
</comment>
<dbReference type="AlphaFoldDB" id="A0A2R6Y4C5"/>
<dbReference type="EMBL" id="PEBX01000006">
    <property type="protein sequence ID" value="PTQ57524.1"/>
    <property type="molecule type" value="Genomic_DNA"/>
</dbReference>
<evidence type="ECO:0000313" key="9">
    <source>
        <dbReference type="EMBL" id="PTQ57524.1"/>
    </source>
</evidence>
<dbReference type="GO" id="GO:0048034">
    <property type="term" value="P:heme O biosynthetic process"/>
    <property type="evidence" value="ECO:0007669"/>
    <property type="project" value="UniProtKB-UniRule"/>
</dbReference>
<feature type="transmembrane region" description="Helical" evidence="8">
    <location>
        <begin position="131"/>
        <end position="150"/>
    </location>
</feature>
<evidence type="ECO:0000256" key="7">
    <source>
        <dbReference type="ARBA" id="ARBA00047690"/>
    </source>
</evidence>
<comment type="subunit">
    <text evidence="8">Interacts with CtaA.</text>
</comment>
<feature type="transmembrane region" description="Helical" evidence="8">
    <location>
        <begin position="289"/>
        <end position="310"/>
    </location>
</feature>
<accession>A0A2R6Y4C5</accession>
<feature type="transmembrane region" description="Helical" evidence="8">
    <location>
        <begin position="103"/>
        <end position="125"/>
    </location>
</feature>
<comment type="function">
    <text evidence="8">Converts heme B (protoheme IX) to heme O by substitution of the vinyl group on carbon 2 of heme B porphyrin ring with a hydroxyethyl farnesyl side group.</text>
</comment>
<feature type="transmembrane region" description="Helical" evidence="8">
    <location>
        <begin position="59"/>
        <end position="83"/>
    </location>
</feature>
<reference evidence="10" key="1">
    <citation type="journal article" date="2018" name="Sci. Rep.">
        <title>Lignite coal burning seam in the remote Altai Mountains harbors a hydrogen-driven thermophilic microbial community.</title>
        <authorList>
            <person name="Kadnikov V.V."/>
            <person name="Mardanov A.V."/>
            <person name="Ivasenko D.A."/>
            <person name="Antsiferov D.V."/>
            <person name="Beletsky A.V."/>
            <person name="Karnachuk O.V."/>
            <person name="Ravin N.V."/>
        </authorList>
    </citation>
    <scope>NUCLEOTIDE SEQUENCE [LARGE SCALE GENOMIC DNA]</scope>
</reference>